<keyword evidence="1" id="KW-1133">Transmembrane helix</keyword>
<keyword evidence="1" id="KW-0472">Membrane</keyword>
<dbReference type="EMBL" id="MH043655">
    <property type="protein sequence ID" value="AWI66809.1"/>
    <property type="molecule type" value="mRNA"/>
</dbReference>
<evidence type="ECO:0000313" key="2">
    <source>
        <dbReference type="EMBL" id="AWI66809.1"/>
    </source>
</evidence>
<accession>A0A2S1TYV2</accession>
<reference evidence="2" key="1">
    <citation type="submission" date="2018-03" db="EMBL/GenBank/DDBJ databases">
        <title>Horizontal gene transfer is an indispensable driver in forging the evolution of the Neocallimastigomycota as a distinct gut-dwelling fungal lineage.</title>
        <authorList>
            <person name="Murphy C.L."/>
            <person name="Youssef N.H."/>
            <person name="Elshahed M.S."/>
        </authorList>
    </citation>
    <scope>NUCLEOTIDE SEQUENCE</scope>
    <source>
        <strain evidence="2">A2</strain>
    </source>
</reference>
<feature type="transmembrane region" description="Helical" evidence="1">
    <location>
        <begin position="88"/>
        <end position="105"/>
    </location>
</feature>
<evidence type="ECO:0008006" key="3">
    <source>
        <dbReference type="Google" id="ProtNLM"/>
    </source>
</evidence>
<protein>
    <recommendedName>
        <fullName evidence="3">DUF998 domain-containing protein</fullName>
    </recommendedName>
</protein>
<feature type="transmembrane region" description="Helical" evidence="1">
    <location>
        <begin position="190"/>
        <end position="208"/>
    </location>
</feature>
<name>A0A2S1TYV2_PIRSP</name>
<proteinExistence type="evidence at transcript level"/>
<feature type="transmembrane region" description="Helical" evidence="1">
    <location>
        <begin position="158"/>
        <end position="178"/>
    </location>
</feature>
<keyword evidence="1" id="KW-0812">Transmembrane</keyword>
<feature type="transmembrane region" description="Helical" evidence="1">
    <location>
        <begin position="7"/>
        <end position="33"/>
    </location>
</feature>
<evidence type="ECO:0000256" key="1">
    <source>
        <dbReference type="SAM" id="Phobius"/>
    </source>
</evidence>
<feature type="transmembrane region" description="Helical" evidence="1">
    <location>
        <begin position="125"/>
        <end position="146"/>
    </location>
</feature>
<dbReference type="InterPro" id="IPR009339">
    <property type="entry name" value="DUF998"/>
</dbReference>
<sequence>MSYSKPLINWLGLTGVIALLSYTAAVIISPYAYPGYNWKAQAVSDLSAEKAPSRSLWNKLASLYNACSIVCGTCVSIYVSSNKQFSKLFEIGIYIFTIMLWISKVGYESFPLPEGGKDIKSFQEIMHIVVTILVVLLSIISLILLISAGFKNIDERNIGIWALIALIMMFVGAVGQGIVPTDYFGIVERFSVFAAVGFTAVLGVYLFIKFGKNKSS</sequence>
<organism evidence="2">
    <name type="scientific">Piromyces sp</name>
    <dbReference type="NCBI Taxonomy" id="45796"/>
    <lineage>
        <taxon>Eukaryota</taxon>
        <taxon>Fungi</taxon>
        <taxon>Fungi incertae sedis</taxon>
        <taxon>Chytridiomycota</taxon>
        <taxon>Chytridiomycota incertae sedis</taxon>
        <taxon>Neocallimastigomycetes</taxon>
        <taxon>Neocallimastigales</taxon>
        <taxon>Neocallimastigaceae</taxon>
        <taxon>Piromyces</taxon>
    </lineage>
</organism>
<dbReference type="Pfam" id="PF06197">
    <property type="entry name" value="DUF998"/>
    <property type="match status" value="1"/>
</dbReference>
<dbReference type="AlphaFoldDB" id="A0A2S1TYV2"/>
<feature type="transmembrane region" description="Helical" evidence="1">
    <location>
        <begin position="62"/>
        <end position="81"/>
    </location>
</feature>